<reference evidence="1 2" key="1">
    <citation type="submission" date="2013-11" db="EMBL/GenBank/DDBJ databases">
        <title>Draft genome of the bovine lungworm Dictyocaulus viviparus.</title>
        <authorList>
            <person name="Mitreva M."/>
        </authorList>
    </citation>
    <scope>NUCLEOTIDE SEQUENCE [LARGE SCALE GENOMIC DNA]</scope>
    <source>
        <strain evidence="1 2">HannoverDv2000</strain>
    </source>
</reference>
<gene>
    <name evidence="1" type="ORF">DICVIV_09183</name>
</gene>
<evidence type="ECO:0000313" key="2">
    <source>
        <dbReference type="Proteomes" id="UP000053766"/>
    </source>
</evidence>
<keyword evidence="2" id="KW-1185">Reference proteome</keyword>
<dbReference type="OrthoDB" id="10594442at2759"/>
<dbReference type="Proteomes" id="UP000053766">
    <property type="component" value="Unassembled WGS sequence"/>
</dbReference>
<evidence type="ECO:0000313" key="1">
    <source>
        <dbReference type="EMBL" id="KJH44779.1"/>
    </source>
</evidence>
<dbReference type="AlphaFoldDB" id="A0A0D8XLX0"/>
<dbReference type="EMBL" id="KN716449">
    <property type="protein sequence ID" value="KJH44779.1"/>
    <property type="molecule type" value="Genomic_DNA"/>
</dbReference>
<organism evidence="1 2">
    <name type="scientific">Dictyocaulus viviparus</name>
    <name type="common">Bovine lungworm</name>
    <dbReference type="NCBI Taxonomy" id="29172"/>
    <lineage>
        <taxon>Eukaryota</taxon>
        <taxon>Metazoa</taxon>
        <taxon>Ecdysozoa</taxon>
        <taxon>Nematoda</taxon>
        <taxon>Chromadorea</taxon>
        <taxon>Rhabditida</taxon>
        <taxon>Rhabditina</taxon>
        <taxon>Rhabditomorpha</taxon>
        <taxon>Strongyloidea</taxon>
        <taxon>Metastrongylidae</taxon>
        <taxon>Dictyocaulus</taxon>
    </lineage>
</organism>
<protein>
    <submittedName>
        <fullName evidence="1">Uncharacterized protein</fullName>
    </submittedName>
</protein>
<dbReference type="STRING" id="29172.A0A0D8XLX0"/>
<accession>A0A0D8XLX0</accession>
<sequence>MLSLFVFLGKTKYFYNILRGSMDVIRLVANQSVNDDNPLNSVLRQTLAAGTLNQQLQQVQNQLQFIKNR</sequence>
<reference evidence="2" key="2">
    <citation type="journal article" date="2016" name="Sci. Rep.">
        <title>Dictyocaulus viviparus genome, variome and transcriptome elucidate lungworm biology and support future intervention.</title>
        <authorList>
            <person name="McNulty S.N."/>
            <person name="Strube C."/>
            <person name="Rosa B.A."/>
            <person name="Martin J.C."/>
            <person name="Tyagi R."/>
            <person name="Choi Y.J."/>
            <person name="Wang Q."/>
            <person name="Hallsworth Pepin K."/>
            <person name="Zhang X."/>
            <person name="Ozersky P."/>
            <person name="Wilson R.K."/>
            <person name="Sternberg P.W."/>
            <person name="Gasser R.B."/>
            <person name="Mitreva M."/>
        </authorList>
    </citation>
    <scope>NUCLEOTIDE SEQUENCE [LARGE SCALE GENOMIC DNA]</scope>
    <source>
        <strain evidence="2">HannoverDv2000</strain>
    </source>
</reference>
<proteinExistence type="predicted"/>
<name>A0A0D8XLX0_DICVI</name>